<organism evidence="2">
    <name type="scientific">Guillardia theta (strain CCMP2712)</name>
    <name type="common">Cryptophyte</name>
    <dbReference type="NCBI Taxonomy" id="905079"/>
    <lineage>
        <taxon>Eukaryota</taxon>
        <taxon>Cryptophyceae</taxon>
        <taxon>Pyrenomonadales</taxon>
        <taxon>Geminigeraceae</taxon>
        <taxon>Guillardia</taxon>
    </lineage>
</organism>
<dbReference type="HOGENOM" id="CLU_938290_0_0_1"/>
<gene>
    <name evidence="2" type="ORF">GUITHDRAFT_113176</name>
</gene>
<feature type="region of interest" description="Disordered" evidence="1">
    <location>
        <begin position="23"/>
        <end position="57"/>
    </location>
</feature>
<sequence>MASLRLKLTMNRRRQQQLKMLEEEVSMRRGREHAEKGRSETESDVLIGSGIYPDNKDLMDYRTDRKKLRREEKMLMKEMLNKSENVEVEAVLGYLSDKQDDLDSKLLPKRTREITEIENDPQETREDTRRGDGSTREGHKQTRMNGKFSSDIEVRQHSESPRSSSRRQQPVFSDLKPSMKRSPKSPRQPDLVPSQAPVRHAYTQTPSMPKTPHARAREQRMRQWSDSPAAPRRCWSSGRSEMLAHYAHRERHHSPLPKELHAAFMPTASEIEHWSVKALSPARRFWFQAALAKARCT</sequence>
<keyword evidence="4" id="KW-1185">Reference proteome</keyword>
<feature type="compositionally biased region" description="Basic and acidic residues" evidence="1">
    <location>
        <begin position="97"/>
        <end position="115"/>
    </location>
</feature>
<name>L1IX00_GUITC</name>
<dbReference type="GeneID" id="17297378"/>
<feature type="compositionally biased region" description="Basic and acidic residues" evidence="1">
    <location>
        <begin position="23"/>
        <end position="41"/>
    </location>
</feature>
<dbReference type="EnsemblProtists" id="EKX40642">
    <property type="protein sequence ID" value="EKX40642"/>
    <property type="gene ID" value="GUITHDRAFT_113176"/>
</dbReference>
<evidence type="ECO:0000313" key="4">
    <source>
        <dbReference type="Proteomes" id="UP000011087"/>
    </source>
</evidence>
<dbReference type="RefSeq" id="XP_005827622.1">
    <property type="nucleotide sequence ID" value="XM_005827565.1"/>
</dbReference>
<dbReference type="AlphaFoldDB" id="L1IX00"/>
<reference evidence="4" key="2">
    <citation type="submission" date="2012-11" db="EMBL/GenBank/DDBJ databases">
        <authorList>
            <person name="Kuo A."/>
            <person name="Curtis B.A."/>
            <person name="Tanifuji G."/>
            <person name="Burki F."/>
            <person name="Gruber A."/>
            <person name="Irimia M."/>
            <person name="Maruyama S."/>
            <person name="Arias M.C."/>
            <person name="Ball S.G."/>
            <person name="Gile G.H."/>
            <person name="Hirakawa Y."/>
            <person name="Hopkins J.F."/>
            <person name="Rensing S.A."/>
            <person name="Schmutz J."/>
            <person name="Symeonidi A."/>
            <person name="Elias M."/>
            <person name="Eveleigh R.J."/>
            <person name="Herman E.K."/>
            <person name="Klute M.J."/>
            <person name="Nakayama T."/>
            <person name="Obornik M."/>
            <person name="Reyes-Prieto A."/>
            <person name="Armbrust E.V."/>
            <person name="Aves S.J."/>
            <person name="Beiko R.G."/>
            <person name="Coutinho P."/>
            <person name="Dacks J.B."/>
            <person name="Durnford D.G."/>
            <person name="Fast N.M."/>
            <person name="Green B.R."/>
            <person name="Grisdale C."/>
            <person name="Hempe F."/>
            <person name="Henrissat B."/>
            <person name="Hoppner M.P."/>
            <person name="Ishida K.-I."/>
            <person name="Kim E."/>
            <person name="Koreny L."/>
            <person name="Kroth P.G."/>
            <person name="Liu Y."/>
            <person name="Malik S.-B."/>
            <person name="Maier U.G."/>
            <person name="McRose D."/>
            <person name="Mock T."/>
            <person name="Neilson J.A."/>
            <person name="Onodera N.T."/>
            <person name="Poole A.M."/>
            <person name="Pritham E.J."/>
            <person name="Richards T.A."/>
            <person name="Rocap G."/>
            <person name="Roy S.W."/>
            <person name="Sarai C."/>
            <person name="Schaack S."/>
            <person name="Shirato S."/>
            <person name="Slamovits C.H."/>
            <person name="Spencer D.F."/>
            <person name="Suzuki S."/>
            <person name="Worden A.Z."/>
            <person name="Zauner S."/>
            <person name="Barry K."/>
            <person name="Bell C."/>
            <person name="Bharti A.K."/>
            <person name="Crow J.A."/>
            <person name="Grimwood J."/>
            <person name="Kramer R."/>
            <person name="Lindquist E."/>
            <person name="Lucas S."/>
            <person name="Salamov A."/>
            <person name="McFadden G.I."/>
            <person name="Lane C.E."/>
            <person name="Keeling P.J."/>
            <person name="Gray M.W."/>
            <person name="Grigoriev I.V."/>
            <person name="Archibald J.M."/>
        </authorList>
    </citation>
    <scope>NUCLEOTIDE SEQUENCE</scope>
    <source>
        <strain evidence="4">CCMP2712</strain>
    </source>
</reference>
<accession>L1IX00</accession>
<dbReference type="PaxDb" id="55529-EKX40642"/>
<reference evidence="3" key="3">
    <citation type="submission" date="2015-06" db="UniProtKB">
        <authorList>
            <consortium name="EnsemblProtists"/>
        </authorList>
    </citation>
    <scope>IDENTIFICATION</scope>
</reference>
<feature type="region of interest" description="Disordered" evidence="1">
    <location>
        <begin position="95"/>
        <end position="235"/>
    </location>
</feature>
<dbReference type="Proteomes" id="UP000011087">
    <property type="component" value="Unassembled WGS sequence"/>
</dbReference>
<evidence type="ECO:0000313" key="3">
    <source>
        <dbReference type="EnsemblProtists" id="EKX40642"/>
    </source>
</evidence>
<protein>
    <submittedName>
        <fullName evidence="2 3">Uncharacterized protein</fullName>
    </submittedName>
</protein>
<evidence type="ECO:0000256" key="1">
    <source>
        <dbReference type="SAM" id="MobiDB-lite"/>
    </source>
</evidence>
<dbReference type="EMBL" id="JH993029">
    <property type="protein sequence ID" value="EKX40642.1"/>
    <property type="molecule type" value="Genomic_DNA"/>
</dbReference>
<feature type="compositionally biased region" description="Basic and acidic residues" evidence="1">
    <location>
        <begin position="150"/>
        <end position="160"/>
    </location>
</feature>
<reference evidence="2 4" key="1">
    <citation type="journal article" date="2012" name="Nature">
        <title>Algal genomes reveal evolutionary mosaicism and the fate of nucleomorphs.</title>
        <authorList>
            <consortium name="DOE Joint Genome Institute"/>
            <person name="Curtis B.A."/>
            <person name="Tanifuji G."/>
            <person name="Burki F."/>
            <person name="Gruber A."/>
            <person name="Irimia M."/>
            <person name="Maruyama S."/>
            <person name="Arias M.C."/>
            <person name="Ball S.G."/>
            <person name="Gile G.H."/>
            <person name="Hirakawa Y."/>
            <person name="Hopkins J.F."/>
            <person name="Kuo A."/>
            <person name="Rensing S.A."/>
            <person name="Schmutz J."/>
            <person name="Symeonidi A."/>
            <person name="Elias M."/>
            <person name="Eveleigh R.J."/>
            <person name="Herman E.K."/>
            <person name="Klute M.J."/>
            <person name="Nakayama T."/>
            <person name="Obornik M."/>
            <person name="Reyes-Prieto A."/>
            <person name="Armbrust E.V."/>
            <person name="Aves S.J."/>
            <person name="Beiko R.G."/>
            <person name="Coutinho P."/>
            <person name="Dacks J.B."/>
            <person name="Durnford D.G."/>
            <person name="Fast N.M."/>
            <person name="Green B.R."/>
            <person name="Grisdale C.J."/>
            <person name="Hempel F."/>
            <person name="Henrissat B."/>
            <person name="Hoppner M.P."/>
            <person name="Ishida K."/>
            <person name="Kim E."/>
            <person name="Koreny L."/>
            <person name="Kroth P.G."/>
            <person name="Liu Y."/>
            <person name="Malik S.B."/>
            <person name="Maier U.G."/>
            <person name="McRose D."/>
            <person name="Mock T."/>
            <person name="Neilson J.A."/>
            <person name="Onodera N.T."/>
            <person name="Poole A.M."/>
            <person name="Pritham E.J."/>
            <person name="Richards T.A."/>
            <person name="Rocap G."/>
            <person name="Roy S.W."/>
            <person name="Sarai C."/>
            <person name="Schaack S."/>
            <person name="Shirato S."/>
            <person name="Slamovits C.H."/>
            <person name="Spencer D.F."/>
            <person name="Suzuki S."/>
            <person name="Worden A.Z."/>
            <person name="Zauner S."/>
            <person name="Barry K."/>
            <person name="Bell C."/>
            <person name="Bharti A.K."/>
            <person name="Crow J.A."/>
            <person name="Grimwood J."/>
            <person name="Kramer R."/>
            <person name="Lindquist E."/>
            <person name="Lucas S."/>
            <person name="Salamov A."/>
            <person name="McFadden G.I."/>
            <person name="Lane C.E."/>
            <person name="Keeling P.J."/>
            <person name="Gray M.W."/>
            <person name="Grigoriev I.V."/>
            <person name="Archibald J.M."/>
        </authorList>
    </citation>
    <scope>NUCLEOTIDE SEQUENCE</scope>
    <source>
        <strain evidence="2 4">CCMP2712</strain>
    </source>
</reference>
<proteinExistence type="predicted"/>
<evidence type="ECO:0000313" key="2">
    <source>
        <dbReference type="EMBL" id="EKX40642.1"/>
    </source>
</evidence>
<feature type="compositionally biased region" description="Basic and acidic residues" evidence="1">
    <location>
        <begin position="122"/>
        <end position="140"/>
    </location>
</feature>
<dbReference type="KEGG" id="gtt:GUITHDRAFT_113176"/>